<dbReference type="GO" id="GO:0005524">
    <property type="term" value="F:ATP binding"/>
    <property type="evidence" value="ECO:0007669"/>
    <property type="project" value="InterPro"/>
</dbReference>
<keyword evidence="1" id="KW-1133">Transmembrane helix</keyword>
<name>A0A4S8JFY6_MUSBA</name>
<organism evidence="3 4">
    <name type="scientific">Musa balbisiana</name>
    <name type="common">Banana</name>
    <dbReference type="NCBI Taxonomy" id="52838"/>
    <lineage>
        <taxon>Eukaryota</taxon>
        <taxon>Viridiplantae</taxon>
        <taxon>Streptophyta</taxon>
        <taxon>Embryophyta</taxon>
        <taxon>Tracheophyta</taxon>
        <taxon>Spermatophyta</taxon>
        <taxon>Magnoliopsida</taxon>
        <taxon>Liliopsida</taxon>
        <taxon>Zingiberales</taxon>
        <taxon>Musaceae</taxon>
        <taxon>Musa</taxon>
    </lineage>
</organism>
<dbReference type="InterPro" id="IPR053293">
    <property type="entry name" value="OCM_Kinase"/>
</dbReference>
<evidence type="ECO:0000313" key="4">
    <source>
        <dbReference type="Proteomes" id="UP000317650"/>
    </source>
</evidence>
<dbReference type="PROSITE" id="PS50011">
    <property type="entry name" value="PROTEIN_KINASE_DOM"/>
    <property type="match status" value="1"/>
</dbReference>
<dbReference type="Proteomes" id="UP000317650">
    <property type="component" value="Chromosome 7"/>
</dbReference>
<dbReference type="Gene3D" id="1.10.510.10">
    <property type="entry name" value="Transferase(Phosphotransferase) domain 1"/>
    <property type="match status" value="1"/>
</dbReference>
<reference evidence="3 4" key="1">
    <citation type="journal article" date="2019" name="Nat. Plants">
        <title>Genome sequencing of Musa balbisiana reveals subgenome evolution and function divergence in polyploid bananas.</title>
        <authorList>
            <person name="Yao X."/>
        </authorList>
    </citation>
    <scope>NUCLEOTIDE SEQUENCE [LARGE SCALE GENOMIC DNA]</scope>
    <source>
        <strain evidence="4">cv. DH-PKW</strain>
        <tissue evidence="3">Leaves</tissue>
    </source>
</reference>
<dbReference type="InterPro" id="IPR000719">
    <property type="entry name" value="Prot_kinase_dom"/>
</dbReference>
<keyword evidence="4" id="KW-1185">Reference proteome</keyword>
<dbReference type="PANTHER" id="PTHR47209">
    <property type="entry name" value="OS06G0639500 PROTEIN"/>
    <property type="match status" value="1"/>
</dbReference>
<keyword evidence="1" id="KW-0472">Membrane</keyword>
<dbReference type="SUPFAM" id="SSF56112">
    <property type="entry name" value="Protein kinase-like (PK-like)"/>
    <property type="match status" value="1"/>
</dbReference>
<dbReference type="EMBL" id="PYDT01000005">
    <property type="protein sequence ID" value="THU60389.1"/>
    <property type="molecule type" value="Genomic_DNA"/>
</dbReference>
<dbReference type="InterPro" id="IPR011009">
    <property type="entry name" value="Kinase-like_dom_sf"/>
</dbReference>
<protein>
    <recommendedName>
        <fullName evidence="2">Protein kinase domain-containing protein</fullName>
    </recommendedName>
</protein>
<dbReference type="AlphaFoldDB" id="A0A4S8JFY6"/>
<sequence>MAGQVAAPQPTESFEYMLLEGDPYHLRPVVSTTTQNIPWIEPNVLKLKHRIGRGPFGDVCIATHHQSTDDYDHYHEVAIKMLYPIKDDQIQTCLSKFDDVFSKCQGLENVCLLDGVSLQNGRVCIAMKYYEGSIGDKMARQKGGKLSLSDVLRYSADLAQGVLELHRRGFLLLNLKPCNFLLDDHDRAVIGDFGIPFLLHGFSLPCSDLVQRLGTPNYMAPEQWEPSINGPISFETDSWGFGCSIVEMLSGIQPWRGRSPDEIYQLVVIKKEKPKIPHGLPPKMEDILHGCFEDDFRNRPLMKDILHAFESCDGATCSESDADHLMAEKSSHINYTNWSLLKDQLQVGDTVRSRKPMNSCKPESMEIPEGTIVGKETHGDSDGFILVRVHGVHHPLRVHCSMVQRVTNGFVAGDWVRVMTDDKKQSPVGILHNIERDGRVKVGFIGMDTLWKGHYSELQIAESYCIGQFLRVKAGISCPRFEWPRNHRGEWATGRISQIHPNGCLVVKFPGKFSFGEAASFLADPSEMEVVSFMTCDGLAKKYQHLEDFHWAVRPLVIALGLFTALKVGVFIGKSMGKTRRKKAGKVVNISGQVEEQQQDGQNGSNSVWLPHPVANILFGDAVPAR</sequence>
<dbReference type="GO" id="GO:0004672">
    <property type="term" value="F:protein kinase activity"/>
    <property type="evidence" value="ECO:0007669"/>
    <property type="project" value="InterPro"/>
</dbReference>
<evidence type="ECO:0000313" key="3">
    <source>
        <dbReference type="EMBL" id="THU60389.1"/>
    </source>
</evidence>
<feature type="domain" description="Protein kinase" evidence="2">
    <location>
        <begin position="45"/>
        <end position="310"/>
    </location>
</feature>
<dbReference type="InterPro" id="IPR001245">
    <property type="entry name" value="Ser-Thr/Tyr_kinase_cat_dom"/>
</dbReference>
<dbReference type="Gene3D" id="3.30.200.20">
    <property type="entry name" value="Phosphorylase Kinase, domain 1"/>
    <property type="match status" value="1"/>
</dbReference>
<proteinExistence type="predicted"/>
<evidence type="ECO:0000259" key="2">
    <source>
        <dbReference type="PROSITE" id="PS50011"/>
    </source>
</evidence>
<dbReference type="STRING" id="52838.A0A4S8JFY6"/>
<feature type="transmembrane region" description="Helical" evidence="1">
    <location>
        <begin position="551"/>
        <end position="573"/>
    </location>
</feature>
<dbReference type="PANTHER" id="PTHR47209:SF1">
    <property type="entry name" value="OS06G0639500 PROTEIN"/>
    <property type="match status" value="1"/>
</dbReference>
<dbReference type="Pfam" id="PF07714">
    <property type="entry name" value="PK_Tyr_Ser-Thr"/>
    <property type="match status" value="1"/>
</dbReference>
<comment type="caution">
    <text evidence="3">The sequence shown here is derived from an EMBL/GenBank/DDBJ whole genome shotgun (WGS) entry which is preliminary data.</text>
</comment>
<evidence type="ECO:0000256" key="1">
    <source>
        <dbReference type="SAM" id="Phobius"/>
    </source>
</evidence>
<keyword evidence="1" id="KW-0812">Transmembrane</keyword>
<gene>
    <name evidence="3" type="ORF">C4D60_Mb07t12160</name>
</gene>
<accession>A0A4S8JFY6</accession>